<dbReference type="Proteomes" id="UP000006882">
    <property type="component" value="Chromosome G8"/>
</dbReference>
<dbReference type="Gene3D" id="3.40.50.300">
    <property type="entry name" value="P-loop containing nucleotide triphosphate hydrolases"/>
    <property type="match status" value="1"/>
</dbReference>
<dbReference type="eggNOG" id="ENOG502R41B">
    <property type="taxonomic scope" value="Eukaryota"/>
</dbReference>
<evidence type="ECO:0000313" key="7">
    <source>
        <dbReference type="EMBL" id="ONH91273.1"/>
    </source>
</evidence>
<name>M5W564_PRUPE</name>
<evidence type="ECO:0000256" key="1">
    <source>
        <dbReference type="ARBA" id="ARBA00022614"/>
    </source>
</evidence>
<dbReference type="PANTHER" id="PTHR11017:SF527">
    <property type="entry name" value="TMV RESISTANCE PROTEIN N-LIKE"/>
    <property type="match status" value="1"/>
</dbReference>
<protein>
    <submittedName>
        <fullName evidence="7">Uncharacterized protein</fullName>
    </submittedName>
</protein>
<proteinExistence type="predicted"/>
<gene>
    <name evidence="7" type="ORF">PRUPE_8G102900</name>
</gene>
<evidence type="ECO:0000313" key="8">
    <source>
        <dbReference type="Proteomes" id="UP000006882"/>
    </source>
</evidence>
<dbReference type="InterPro" id="IPR036390">
    <property type="entry name" value="WH_DNA-bd_sf"/>
</dbReference>
<accession>M5W564</accession>
<evidence type="ECO:0000259" key="4">
    <source>
        <dbReference type="Pfam" id="PF00931"/>
    </source>
</evidence>
<dbReference type="HOGENOM" id="CLU_001561_0_0_1"/>
<dbReference type="Pfam" id="PF23286">
    <property type="entry name" value="LRR_13"/>
    <property type="match status" value="1"/>
</dbReference>
<keyword evidence="8" id="KW-1185">Reference proteome</keyword>
<evidence type="ECO:0000259" key="5">
    <source>
        <dbReference type="Pfam" id="PF23282"/>
    </source>
</evidence>
<dbReference type="SUPFAM" id="SSF46785">
    <property type="entry name" value="Winged helix' DNA-binding domain"/>
    <property type="match status" value="1"/>
</dbReference>
<feature type="domain" description="Disease resistance protein Roq1-like winged-helix" evidence="5">
    <location>
        <begin position="256"/>
        <end position="325"/>
    </location>
</feature>
<dbReference type="InterPro" id="IPR058192">
    <property type="entry name" value="WHD_ROQ1-like"/>
</dbReference>
<dbReference type="GO" id="GO:0006952">
    <property type="term" value="P:defense response"/>
    <property type="evidence" value="ECO:0007669"/>
    <property type="project" value="InterPro"/>
</dbReference>
<evidence type="ECO:0000256" key="2">
    <source>
        <dbReference type="ARBA" id="ARBA00022737"/>
    </source>
</evidence>
<dbReference type="InterPro" id="IPR011713">
    <property type="entry name" value="Leu-rich_rpt_3"/>
</dbReference>
<dbReference type="InterPro" id="IPR027417">
    <property type="entry name" value="P-loop_NTPase"/>
</dbReference>
<dbReference type="Gene3D" id="1.10.8.430">
    <property type="entry name" value="Helical domain of apoptotic protease-activating factors"/>
    <property type="match status" value="1"/>
</dbReference>
<keyword evidence="1" id="KW-0433">Leucine-rich repeat</keyword>
<keyword evidence="2" id="KW-0677">Repeat</keyword>
<dbReference type="InterPro" id="IPR058546">
    <property type="entry name" value="RPS4B/Roq1-like_LRR"/>
</dbReference>
<dbReference type="Pfam" id="PF07725">
    <property type="entry name" value="LRR_3"/>
    <property type="match status" value="1"/>
</dbReference>
<dbReference type="Pfam" id="PF00931">
    <property type="entry name" value="NB-ARC"/>
    <property type="match status" value="1"/>
</dbReference>
<dbReference type="GO" id="GO:0043531">
    <property type="term" value="F:ADP binding"/>
    <property type="evidence" value="ECO:0007669"/>
    <property type="project" value="InterPro"/>
</dbReference>
<dbReference type="InterPro" id="IPR032675">
    <property type="entry name" value="LRR_dom_sf"/>
</dbReference>
<feature type="domain" description="Disease resistance protein RPS4B/Roq1-like leucine-rich repeats" evidence="6">
    <location>
        <begin position="481"/>
        <end position="566"/>
    </location>
</feature>
<dbReference type="EMBL" id="CM007658">
    <property type="protein sequence ID" value="ONH91273.1"/>
    <property type="molecule type" value="Genomic_DNA"/>
</dbReference>
<organism evidence="7 8">
    <name type="scientific">Prunus persica</name>
    <name type="common">Peach</name>
    <name type="synonym">Amygdalus persica</name>
    <dbReference type="NCBI Taxonomy" id="3760"/>
    <lineage>
        <taxon>Eukaryota</taxon>
        <taxon>Viridiplantae</taxon>
        <taxon>Streptophyta</taxon>
        <taxon>Embryophyta</taxon>
        <taxon>Tracheophyta</taxon>
        <taxon>Spermatophyta</taxon>
        <taxon>Magnoliopsida</taxon>
        <taxon>eudicotyledons</taxon>
        <taxon>Gunneridae</taxon>
        <taxon>Pentapetalae</taxon>
        <taxon>rosids</taxon>
        <taxon>fabids</taxon>
        <taxon>Rosales</taxon>
        <taxon>Rosaceae</taxon>
        <taxon>Amygdaloideae</taxon>
        <taxon>Amygdaleae</taxon>
        <taxon>Prunus</taxon>
    </lineage>
</organism>
<dbReference type="SUPFAM" id="SSF52540">
    <property type="entry name" value="P-loop containing nucleoside triphosphate hydrolases"/>
    <property type="match status" value="1"/>
</dbReference>
<dbReference type="InterPro" id="IPR044974">
    <property type="entry name" value="Disease_R_plants"/>
</dbReference>
<dbReference type="AlphaFoldDB" id="M5W564"/>
<evidence type="ECO:0000259" key="6">
    <source>
        <dbReference type="Pfam" id="PF23286"/>
    </source>
</evidence>
<dbReference type="Pfam" id="PF23282">
    <property type="entry name" value="WHD_ROQ1"/>
    <property type="match status" value="1"/>
</dbReference>
<dbReference type="PANTHER" id="PTHR11017">
    <property type="entry name" value="LEUCINE-RICH REPEAT-CONTAINING PROTEIN"/>
    <property type="match status" value="1"/>
</dbReference>
<sequence length="796" mass="91286">MTYGRIHGSFLKHEETFEDKKEKMQSWRDALIAVANLAGWLVEDIVGMSFTRLNQTILSESKDLVAIDSRIEELLSFLEIGYLAIVREATEKQDLEHLQEQLLSDLLKSNVKIQNIDMEDIIGHRQRNKKALIIVDDVDEVEQMEALCDRTWFGPGSRIIITSTDEHVLRRYADKIYQVKLLTNDEALQLFETFLKLSKDFLTYAKGLPLAIKVLGSFLCNRPQNAWSSALDRLKENPEEKFIDVLKVSFDGLSLETEKKVFLDIASFFKGENKDRVIRILETSCGYLPEIDLDILMEKSLLTLFGRNLWMHDLIQELGWKIVRRECRKRPGERSRLWLYKDIIPVLENNKQLILGCSLLGNQRNRKHIPQIAKKRGEVNLNVNAFSKMENLRLLKIWNGNFHGNIEYLSNELQFLEWHERPLNSLPSDFESDKLVELNLYSSRIEQLWEGEKFFPLTKRKEKEMTLYCKSVESLPPFISLESLKSLTLSACSSLKKFPDIEGNMESLLELNLDGTAIEDLPPSFGLLTGRSCLNLGDCKNLSCLPSSIKYLTSLKSLILAGCSKLDGIPENLNCFEFLEMLDLSGTALSQTSSFAGFYFWWWGGRGSFISLKNLNLSDCNLIEGALLNGLASLYSEILNLRGNKFVQLPESLNIWTYYSRMVHHVVSGNFIKLQLSQDLKDDRNWMGVVLCVEFSVKGTHESEVELELMNQIDSNSETFHLYHCTLGTEEFAMEPDLLTSAQMFRKFITFKPRVQKCGIRLLYKQDVPGLIETFMQGRSVPTSEESSVNLLSSEL</sequence>
<dbReference type="InterPro" id="IPR002182">
    <property type="entry name" value="NB-ARC"/>
</dbReference>
<reference evidence="7 8" key="1">
    <citation type="journal article" date="2013" name="Nat. Genet.">
        <title>The high-quality draft genome of peach (Prunus persica) identifies unique patterns of genetic diversity, domestication and genome evolution.</title>
        <authorList>
            <consortium name="International Peach Genome Initiative"/>
            <person name="Verde I."/>
            <person name="Abbott A.G."/>
            <person name="Scalabrin S."/>
            <person name="Jung S."/>
            <person name="Shu S."/>
            <person name="Marroni F."/>
            <person name="Zhebentyayeva T."/>
            <person name="Dettori M.T."/>
            <person name="Grimwood J."/>
            <person name="Cattonaro F."/>
            <person name="Zuccolo A."/>
            <person name="Rossini L."/>
            <person name="Jenkins J."/>
            <person name="Vendramin E."/>
            <person name="Meisel L.A."/>
            <person name="Decroocq V."/>
            <person name="Sosinski B."/>
            <person name="Prochnik S."/>
            <person name="Mitros T."/>
            <person name="Policriti A."/>
            <person name="Cipriani G."/>
            <person name="Dondini L."/>
            <person name="Ficklin S."/>
            <person name="Goodstein D.M."/>
            <person name="Xuan P."/>
            <person name="Del Fabbro C."/>
            <person name="Aramini V."/>
            <person name="Copetti D."/>
            <person name="Gonzalez S."/>
            <person name="Horner D.S."/>
            <person name="Falchi R."/>
            <person name="Lucas S."/>
            <person name="Mica E."/>
            <person name="Maldonado J."/>
            <person name="Lazzari B."/>
            <person name="Bielenberg D."/>
            <person name="Pirona R."/>
            <person name="Miculan M."/>
            <person name="Barakat A."/>
            <person name="Testolin R."/>
            <person name="Stella A."/>
            <person name="Tartarini S."/>
            <person name="Tonutti P."/>
            <person name="Arus P."/>
            <person name="Orellana A."/>
            <person name="Wells C."/>
            <person name="Main D."/>
            <person name="Vizzotto G."/>
            <person name="Silva H."/>
            <person name="Salamini F."/>
            <person name="Schmutz J."/>
            <person name="Morgante M."/>
            <person name="Rokhsar D.S."/>
        </authorList>
    </citation>
    <scope>NUCLEOTIDE SEQUENCE [LARGE SCALE GENOMIC DNA]</scope>
    <source>
        <strain evidence="8">cv. Nemared</strain>
    </source>
</reference>
<keyword evidence="3" id="KW-0611">Plant defense</keyword>
<dbReference type="Gramene" id="ONH91273">
    <property type="protein sequence ID" value="ONH91273"/>
    <property type="gene ID" value="PRUPE_8G102900"/>
</dbReference>
<feature type="domain" description="NB-ARC" evidence="4">
    <location>
        <begin position="92"/>
        <end position="194"/>
    </location>
</feature>
<evidence type="ECO:0000256" key="3">
    <source>
        <dbReference type="ARBA" id="ARBA00022821"/>
    </source>
</evidence>
<dbReference type="PRINTS" id="PR00364">
    <property type="entry name" value="DISEASERSIST"/>
</dbReference>
<dbReference type="SUPFAM" id="SSF52058">
    <property type="entry name" value="L domain-like"/>
    <property type="match status" value="1"/>
</dbReference>
<dbReference type="InterPro" id="IPR042197">
    <property type="entry name" value="Apaf_helical"/>
</dbReference>
<dbReference type="Gene3D" id="3.80.10.10">
    <property type="entry name" value="Ribonuclease Inhibitor"/>
    <property type="match status" value="2"/>
</dbReference>